<dbReference type="PANTHER" id="PTHR33747:SF1">
    <property type="entry name" value="ADENYLATE CYCLASE-ASSOCIATED CAP C-TERMINAL DOMAIN-CONTAINING PROTEIN"/>
    <property type="match status" value="1"/>
</dbReference>
<keyword evidence="2" id="KW-1185">Reference proteome</keyword>
<protein>
    <submittedName>
        <fullName evidence="1">Protein translocase subunit SecA</fullName>
    </submittedName>
</protein>
<evidence type="ECO:0000313" key="1">
    <source>
        <dbReference type="EMBL" id="QJC55001.1"/>
    </source>
</evidence>
<proteinExistence type="predicted"/>
<dbReference type="AlphaFoldDB" id="A0A6H2H552"/>
<name>A0A6H2H552_9BURK</name>
<sequence length="283" mass="31647">MTTNPSKPDALTTSAFLEAEDFDAIDAILDEMRSRYDETPQWEFCEGFMAAVICSRRTIPASEYLQALLGVEDAEDTEILASTPSDQSPDEEASSFADAAQKARFMELWLRRWEEVRSSLDEEVDTLEDERCYHPEVTDIRGAIAEMPEEESAAFKDEALPAFAQVWALGFMFAVEYWPEDWVAPRDKDAAKWLDGALQAIVAMTEDDEAEPEVSPMSEDGPPSVSIARLNAFGEAIWAVYDLRELWKTLGARVETVRVEATPGRNDICPCGSGKKYKKCCGK</sequence>
<accession>A0A6H2H552</accession>
<dbReference type="EMBL" id="CP051461">
    <property type="protein sequence ID" value="QJC55001.1"/>
    <property type="molecule type" value="Genomic_DNA"/>
</dbReference>
<dbReference type="InterPro" id="IPR004027">
    <property type="entry name" value="SEC_C_motif"/>
</dbReference>
<dbReference type="Pfam" id="PF02810">
    <property type="entry name" value="SEC-C"/>
    <property type="match status" value="1"/>
</dbReference>
<dbReference type="RefSeq" id="WP_168920925.1">
    <property type="nucleotide sequence ID" value="NZ_CP051461.1"/>
</dbReference>
<dbReference type="Pfam" id="PF03695">
    <property type="entry name" value="UPF0149"/>
    <property type="match status" value="1"/>
</dbReference>
<reference evidence="1 2" key="1">
    <citation type="submission" date="2020-04" db="EMBL/GenBank/DDBJ databases">
        <title>Complete genome of a Psychrophilic, Marine, Gas Vacuolate Bacterium Polaromonas vacuolata KCTC 22033T.</title>
        <authorList>
            <person name="Hwang K."/>
            <person name="Kim K.M."/>
        </authorList>
    </citation>
    <scope>NUCLEOTIDE SEQUENCE [LARGE SCALE GENOMIC DNA]</scope>
    <source>
        <strain evidence="1 2">KCTC 22033</strain>
    </source>
</reference>
<dbReference type="Proteomes" id="UP000502041">
    <property type="component" value="Chromosome"/>
</dbReference>
<organism evidence="1 2">
    <name type="scientific">Polaromonas vacuolata</name>
    <dbReference type="NCBI Taxonomy" id="37448"/>
    <lineage>
        <taxon>Bacteria</taxon>
        <taxon>Pseudomonadati</taxon>
        <taxon>Pseudomonadota</taxon>
        <taxon>Betaproteobacteria</taxon>
        <taxon>Burkholderiales</taxon>
        <taxon>Comamonadaceae</taxon>
        <taxon>Polaromonas</taxon>
    </lineage>
</organism>
<gene>
    <name evidence="1" type="primary">secA_1</name>
    <name evidence="1" type="ORF">HC248_00264</name>
</gene>
<dbReference type="Gene3D" id="3.10.450.50">
    <property type="match status" value="1"/>
</dbReference>
<dbReference type="InterPro" id="IPR011978">
    <property type="entry name" value="YgfB-like"/>
</dbReference>
<dbReference type="PANTHER" id="PTHR33747">
    <property type="entry name" value="UPF0225 PROTEIN SCO1677"/>
    <property type="match status" value="1"/>
</dbReference>
<dbReference type="SUPFAM" id="SSF103642">
    <property type="entry name" value="Sec-C motif"/>
    <property type="match status" value="1"/>
</dbReference>
<dbReference type="KEGG" id="pvac:HC248_00264"/>
<evidence type="ECO:0000313" key="2">
    <source>
        <dbReference type="Proteomes" id="UP000502041"/>
    </source>
</evidence>